<reference evidence="1" key="1">
    <citation type="submission" date="2022-06" db="EMBL/GenBank/DDBJ databases">
        <title>Solitalea sp. MAHUQ-68 isolated from rhizospheric soil.</title>
        <authorList>
            <person name="Huq M.A."/>
        </authorList>
    </citation>
    <scope>NUCLEOTIDE SEQUENCE</scope>
    <source>
        <strain evidence="1">MAHUQ-68</strain>
    </source>
</reference>
<sequence length="369" mass="42258">MKNIVKKHLPAIVSFILLSSCGDKESLLIDKLEITPIVNPNSKVIVKSGYFLKAELFESNRIEGVSESLLFDTDDYFQSFNYLTYSKPYELQITDIQGNNFLGKSTYYTQPQQIIYSLNKGQSWEHLVPQLERDENIYNYEYRAVSIKFHDQNLIYYLEGKSKPYSIEGTRSALLHKIDLGTGKAELLSKIEDYYPIIIEFIDENNGWVLLNKVVPLNNYQVTDRNAFIARTKDGGKTWSEPVFVDGSAPYKNLIVTKYGTIFIFNGEKTFYSNNYGETWKLSPMSIYNVVGFDSMHLLTLNDVGLFESNNGGGSWELKSSKNTPRYTDKISFINEKQGIAYGGNSLYLTNDGGTTWKTLLYPYPYIMQ</sequence>
<dbReference type="EMBL" id="JAMWYS010000003">
    <property type="protein sequence ID" value="MCO4291382.1"/>
    <property type="molecule type" value="Genomic_DNA"/>
</dbReference>
<accession>A0A9X2JAG2</accession>
<organism evidence="1 2">
    <name type="scientific">Solitalea agri</name>
    <dbReference type="NCBI Taxonomy" id="2953739"/>
    <lineage>
        <taxon>Bacteria</taxon>
        <taxon>Pseudomonadati</taxon>
        <taxon>Bacteroidota</taxon>
        <taxon>Sphingobacteriia</taxon>
        <taxon>Sphingobacteriales</taxon>
        <taxon>Sphingobacteriaceae</taxon>
        <taxon>Solitalea</taxon>
    </lineage>
</organism>
<proteinExistence type="predicted"/>
<dbReference type="SUPFAM" id="SSF110296">
    <property type="entry name" value="Oligoxyloglucan reducing end-specific cellobiohydrolase"/>
    <property type="match status" value="1"/>
</dbReference>
<dbReference type="RefSeq" id="WP_252585593.1">
    <property type="nucleotide sequence ID" value="NZ_JAMWYS010000003.1"/>
</dbReference>
<gene>
    <name evidence="1" type="ORF">NF867_00715</name>
</gene>
<dbReference type="AlphaFoldDB" id="A0A9X2JAG2"/>
<protein>
    <submittedName>
        <fullName evidence="1">Glycoside hydrolase</fullName>
    </submittedName>
</protein>
<dbReference type="CDD" id="cd15482">
    <property type="entry name" value="Sialidase_non-viral"/>
    <property type="match status" value="1"/>
</dbReference>
<dbReference type="Gene3D" id="2.130.10.10">
    <property type="entry name" value="YVTN repeat-like/Quinoprotein amine dehydrogenase"/>
    <property type="match status" value="1"/>
</dbReference>
<dbReference type="Proteomes" id="UP001155182">
    <property type="component" value="Unassembled WGS sequence"/>
</dbReference>
<dbReference type="GO" id="GO:0016787">
    <property type="term" value="F:hydrolase activity"/>
    <property type="evidence" value="ECO:0007669"/>
    <property type="project" value="UniProtKB-KW"/>
</dbReference>
<dbReference type="PROSITE" id="PS51257">
    <property type="entry name" value="PROKAR_LIPOPROTEIN"/>
    <property type="match status" value="1"/>
</dbReference>
<keyword evidence="1" id="KW-0378">Hydrolase</keyword>
<dbReference type="InterPro" id="IPR015943">
    <property type="entry name" value="WD40/YVTN_repeat-like_dom_sf"/>
</dbReference>
<comment type="caution">
    <text evidence="1">The sequence shown here is derived from an EMBL/GenBank/DDBJ whole genome shotgun (WGS) entry which is preliminary data.</text>
</comment>
<keyword evidence="2" id="KW-1185">Reference proteome</keyword>
<name>A0A9X2JAG2_9SPHI</name>
<evidence type="ECO:0000313" key="2">
    <source>
        <dbReference type="Proteomes" id="UP001155182"/>
    </source>
</evidence>
<evidence type="ECO:0000313" key="1">
    <source>
        <dbReference type="EMBL" id="MCO4291382.1"/>
    </source>
</evidence>